<dbReference type="HOGENOM" id="CLU_1371000_0_0_6"/>
<dbReference type="EMBL" id="FO203512">
    <property type="protein sequence ID" value="CCK74886.1"/>
    <property type="molecule type" value="Genomic_DNA"/>
</dbReference>
<dbReference type="KEGG" id="oai:OLEAN_C07100"/>
<evidence type="ECO:0000313" key="3">
    <source>
        <dbReference type="Proteomes" id="UP000032749"/>
    </source>
</evidence>
<proteinExistence type="predicted"/>
<dbReference type="STRING" id="698738.OLEAN_C07100"/>
<name>R4YK73_OLEAN</name>
<feature type="transmembrane region" description="Helical" evidence="1">
    <location>
        <begin position="80"/>
        <end position="99"/>
    </location>
</feature>
<dbReference type="AlphaFoldDB" id="R4YK73"/>
<reference evidence="2 3" key="1">
    <citation type="journal article" date="2013" name="Nat. Commun.">
        <title>Genome sequence and functional genomic analysis of the oil-degrading bacterium Oleispira antarctica.</title>
        <authorList>
            <person name="Kube M."/>
            <person name="Chernikova T.N."/>
            <person name="Al-Ramahi Y."/>
            <person name="Beloqui A."/>
            <person name="Lopez-Cortez N."/>
            <person name="Guazzaroni M.E."/>
            <person name="Heipieper H.J."/>
            <person name="Klages S."/>
            <person name="Kotsyurbenko O.R."/>
            <person name="Langer I."/>
            <person name="Nechitaylo T.Y."/>
            <person name="Lunsdorf H."/>
            <person name="Fernandez M."/>
            <person name="Juarez S."/>
            <person name="Ciordia S."/>
            <person name="Singer A."/>
            <person name="Kagan O."/>
            <person name="Egorova O."/>
            <person name="Petit P.A."/>
            <person name="Stogios P."/>
            <person name="Kim Y."/>
            <person name="Tchigvintsev A."/>
            <person name="Flick R."/>
            <person name="Denaro R."/>
            <person name="Genovese M."/>
            <person name="Albar J.P."/>
            <person name="Reva O.N."/>
            <person name="Martinez-Gomariz M."/>
            <person name="Tran H."/>
            <person name="Ferrer M."/>
            <person name="Savchenko A."/>
            <person name="Yakunin A.F."/>
            <person name="Yakimov M.M."/>
            <person name="Golyshina O.V."/>
            <person name="Reinhardt R."/>
            <person name="Golyshin P.N."/>
        </authorList>
    </citation>
    <scope>NUCLEOTIDE SEQUENCE [LARGE SCALE GENOMIC DNA]</scope>
</reference>
<sequence length="199" mass="22780">MNIELALNQFYEESGFEPETGKRPAFVEVFVGCLLIPLPNIEIRRKYIKYHDLHHVINDFNSSQAGEGEVSAWELGTGSMLHPILMFMNLIAISTALAINPVRVFKAYLVGCKSKNLYCPKVRRRIDSGELNDIEQLKREFLNCRCSDAWIALKMIPFVIFALLSIVIHLILVIPALLYKKVWGRFFQAKLVKVVKVRS</sequence>
<organism evidence="2 3">
    <name type="scientific">Oleispira antarctica RB-8</name>
    <dbReference type="NCBI Taxonomy" id="698738"/>
    <lineage>
        <taxon>Bacteria</taxon>
        <taxon>Pseudomonadati</taxon>
        <taxon>Pseudomonadota</taxon>
        <taxon>Gammaproteobacteria</taxon>
        <taxon>Oceanospirillales</taxon>
        <taxon>Oceanospirillaceae</taxon>
        <taxon>Oleispira</taxon>
    </lineage>
</organism>
<protein>
    <submittedName>
        <fullName evidence="2">Uncharacterized protein</fullName>
    </submittedName>
</protein>
<dbReference type="OrthoDB" id="1188699at2"/>
<keyword evidence="1" id="KW-0472">Membrane</keyword>
<accession>R4YK73</accession>
<dbReference type="Proteomes" id="UP000032749">
    <property type="component" value="Chromosome"/>
</dbReference>
<feature type="transmembrane region" description="Helical" evidence="1">
    <location>
        <begin position="155"/>
        <end position="178"/>
    </location>
</feature>
<evidence type="ECO:0000256" key="1">
    <source>
        <dbReference type="SAM" id="Phobius"/>
    </source>
</evidence>
<keyword evidence="1" id="KW-1133">Transmembrane helix</keyword>
<evidence type="ECO:0000313" key="2">
    <source>
        <dbReference type="EMBL" id="CCK74886.1"/>
    </source>
</evidence>
<keyword evidence="1" id="KW-0812">Transmembrane</keyword>
<dbReference type="PATRIC" id="fig|698738.3.peg.732"/>
<gene>
    <name evidence="2" type="ORF">OLEAN_C07100</name>
</gene>
<keyword evidence="3" id="KW-1185">Reference proteome</keyword>